<accession>A0ABR1B9U1</accession>
<organism evidence="2 3">
    <name type="scientific">Polyplax serrata</name>
    <name type="common">Common mouse louse</name>
    <dbReference type="NCBI Taxonomy" id="468196"/>
    <lineage>
        <taxon>Eukaryota</taxon>
        <taxon>Metazoa</taxon>
        <taxon>Ecdysozoa</taxon>
        <taxon>Arthropoda</taxon>
        <taxon>Hexapoda</taxon>
        <taxon>Insecta</taxon>
        <taxon>Pterygota</taxon>
        <taxon>Neoptera</taxon>
        <taxon>Paraneoptera</taxon>
        <taxon>Psocodea</taxon>
        <taxon>Troctomorpha</taxon>
        <taxon>Phthiraptera</taxon>
        <taxon>Anoplura</taxon>
        <taxon>Polyplacidae</taxon>
        <taxon>Polyplax</taxon>
    </lineage>
</organism>
<proteinExistence type="predicted"/>
<gene>
    <name evidence="2" type="ORF">RUM44_001071</name>
</gene>
<reference evidence="2 3" key="1">
    <citation type="submission" date="2023-09" db="EMBL/GenBank/DDBJ databases">
        <title>Genomes of two closely related lineages of the louse Polyplax serrata with different host specificities.</title>
        <authorList>
            <person name="Martinu J."/>
            <person name="Tarabai H."/>
            <person name="Stefka J."/>
            <person name="Hypsa V."/>
        </authorList>
    </citation>
    <scope>NUCLEOTIDE SEQUENCE [LARGE SCALE GENOMIC DNA]</scope>
    <source>
        <strain evidence="2">98ZLc_SE</strain>
    </source>
</reference>
<comment type="caution">
    <text evidence="2">The sequence shown here is derived from an EMBL/GenBank/DDBJ whole genome shotgun (WGS) entry which is preliminary data.</text>
</comment>
<name>A0ABR1B9U1_POLSC</name>
<dbReference type="EMBL" id="JAWJWF010000003">
    <property type="protein sequence ID" value="KAK6635817.1"/>
    <property type="molecule type" value="Genomic_DNA"/>
</dbReference>
<sequence>MFISPVGIRPKSSGQVQQKKKKRNEKEEEEEEETSLVNLIGTIRSANNLVKSLQGAFNRTSTKLPEMDVVIVRDDAKEDCN</sequence>
<evidence type="ECO:0008006" key="4">
    <source>
        <dbReference type="Google" id="ProtNLM"/>
    </source>
</evidence>
<keyword evidence="3" id="KW-1185">Reference proteome</keyword>
<evidence type="ECO:0000313" key="3">
    <source>
        <dbReference type="Proteomes" id="UP001359485"/>
    </source>
</evidence>
<evidence type="ECO:0000256" key="1">
    <source>
        <dbReference type="SAM" id="MobiDB-lite"/>
    </source>
</evidence>
<protein>
    <recommendedName>
        <fullName evidence="4">Glycosyltransferase 2-like domain-containing protein</fullName>
    </recommendedName>
</protein>
<feature type="region of interest" description="Disordered" evidence="1">
    <location>
        <begin position="1"/>
        <end position="35"/>
    </location>
</feature>
<evidence type="ECO:0000313" key="2">
    <source>
        <dbReference type="EMBL" id="KAK6635817.1"/>
    </source>
</evidence>
<dbReference type="Proteomes" id="UP001359485">
    <property type="component" value="Unassembled WGS sequence"/>
</dbReference>